<feature type="compositionally biased region" description="Low complexity" evidence="1">
    <location>
        <begin position="104"/>
        <end position="118"/>
    </location>
</feature>
<dbReference type="RefSeq" id="WP_013136758.1">
    <property type="nucleotide sequence ID" value="NC_014166.1"/>
</dbReference>
<gene>
    <name evidence="4" type="ordered locus">Arnit_2965</name>
</gene>
<feature type="chain" id="PRO_5003078081" description="EF-hand domain-containing protein" evidence="2">
    <location>
        <begin position="23"/>
        <end position="134"/>
    </location>
</feature>
<accession>D5V7J3</accession>
<feature type="region of interest" description="Disordered" evidence="1">
    <location>
        <begin position="63"/>
        <end position="83"/>
    </location>
</feature>
<reference evidence="4 5" key="1">
    <citation type="journal article" date="2010" name="Stand. Genomic Sci.">
        <title>Complete genome sequence of Arcobacter nitrofigilis type strain (CI).</title>
        <authorList>
            <person name="Pati A."/>
            <person name="Gronow S."/>
            <person name="Lapidus A."/>
            <person name="Copeland A."/>
            <person name="Glavina Del Rio T."/>
            <person name="Nolan M."/>
            <person name="Lucas S."/>
            <person name="Tice H."/>
            <person name="Cheng J.F."/>
            <person name="Han C."/>
            <person name="Chertkov O."/>
            <person name="Bruce D."/>
            <person name="Tapia R."/>
            <person name="Goodwin L."/>
            <person name="Pitluck S."/>
            <person name="Liolios K."/>
            <person name="Ivanova N."/>
            <person name="Mavromatis K."/>
            <person name="Chen A."/>
            <person name="Palaniappan K."/>
            <person name="Land M."/>
            <person name="Hauser L."/>
            <person name="Chang Y.J."/>
            <person name="Jeffries C.D."/>
            <person name="Detter J.C."/>
            <person name="Rohde M."/>
            <person name="Goker M."/>
            <person name="Bristow J."/>
            <person name="Eisen J.A."/>
            <person name="Markowitz V."/>
            <person name="Hugenholtz P."/>
            <person name="Klenk H.P."/>
            <person name="Kyrpides N.C."/>
        </authorList>
    </citation>
    <scope>NUCLEOTIDE SEQUENCE [LARGE SCALE GENOMIC DNA]</scope>
    <source>
        <strain evidence="5">ATCC 33309 / DSM 7299 / CCUG 15893 / LMG 7604 / NCTC 12251 / CI</strain>
    </source>
</reference>
<dbReference type="OrthoDB" id="5349073at2"/>
<keyword evidence="5" id="KW-1185">Reference proteome</keyword>
<dbReference type="SUPFAM" id="SSF47473">
    <property type="entry name" value="EF-hand"/>
    <property type="match status" value="1"/>
</dbReference>
<feature type="region of interest" description="Disordered" evidence="1">
    <location>
        <begin position="104"/>
        <end position="134"/>
    </location>
</feature>
<dbReference type="Proteomes" id="UP000000939">
    <property type="component" value="Chromosome"/>
</dbReference>
<keyword evidence="2" id="KW-0732">Signal</keyword>
<feature type="domain" description="EF-hand" evidence="3">
    <location>
        <begin position="33"/>
        <end position="59"/>
    </location>
</feature>
<dbReference type="HOGENOM" id="CLU_156357_0_0_7"/>
<dbReference type="PROSITE" id="PS00018">
    <property type="entry name" value="EF_HAND_1"/>
    <property type="match status" value="2"/>
</dbReference>
<evidence type="ECO:0000256" key="1">
    <source>
        <dbReference type="SAM" id="MobiDB-lite"/>
    </source>
</evidence>
<dbReference type="AlphaFoldDB" id="D5V7J3"/>
<dbReference type="GO" id="GO:0005509">
    <property type="term" value="F:calcium ion binding"/>
    <property type="evidence" value="ECO:0007669"/>
    <property type="project" value="InterPro"/>
</dbReference>
<dbReference type="KEGG" id="ant:Arnit_2965"/>
<evidence type="ECO:0000313" key="5">
    <source>
        <dbReference type="Proteomes" id="UP000000939"/>
    </source>
</evidence>
<dbReference type="PROSITE" id="PS50222">
    <property type="entry name" value="EF_HAND_2"/>
    <property type="match status" value="1"/>
</dbReference>
<proteinExistence type="predicted"/>
<feature type="signal peptide" evidence="2">
    <location>
        <begin position="1"/>
        <end position="22"/>
    </location>
</feature>
<name>D5V7J3_ARCNC</name>
<sequence length="134" mass="14728" precursor="true">MKACKLVLGFLAVATLVSTLNATDYTQRGPSNFEEYDTNNDGFVSESEFYDLRAKKMEAKANQGMRMKNAANAPSFESFDTNGDKKLSKAELLEGQMKNMKQNMNQKGMGNKMNSGQGMNKGQGMGKGMNNSNQ</sequence>
<dbReference type="STRING" id="572480.Arnit_2965"/>
<organism evidence="4 5">
    <name type="scientific">Arcobacter nitrofigilis (strain ATCC 33309 / DSM 7299 / CCUG 15893 / LMG 7604 / NCTC 12251 / CI)</name>
    <name type="common">Campylobacter nitrofigilis</name>
    <dbReference type="NCBI Taxonomy" id="572480"/>
    <lineage>
        <taxon>Bacteria</taxon>
        <taxon>Pseudomonadati</taxon>
        <taxon>Campylobacterota</taxon>
        <taxon>Epsilonproteobacteria</taxon>
        <taxon>Campylobacterales</taxon>
        <taxon>Arcobacteraceae</taxon>
        <taxon>Arcobacter</taxon>
    </lineage>
</organism>
<protein>
    <recommendedName>
        <fullName evidence="3">EF-hand domain-containing protein</fullName>
    </recommendedName>
</protein>
<evidence type="ECO:0000259" key="3">
    <source>
        <dbReference type="PROSITE" id="PS50222"/>
    </source>
</evidence>
<dbReference type="InterPro" id="IPR018247">
    <property type="entry name" value="EF_Hand_1_Ca_BS"/>
</dbReference>
<evidence type="ECO:0000256" key="2">
    <source>
        <dbReference type="SAM" id="SignalP"/>
    </source>
</evidence>
<evidence type="ECO:0000313" key="4">
    <source>
        <dbReference type="EMBL" id="ADG94613.1"/>
    </source>
</evidence>
<dbReference type="Gene3D" id="1.10.238.10">
    <property type="entry name" value="EF-hand"/>
    <property type="match status" value="2"/>
</dbReference>
<dbReference type="InterPro" id="IPR002048">
    <property type="entry name" value="EF_hand_dom"/>
</dbReference>
<dbReference type="eggNOG" id="ENOG502ZCIX">
    <property type="taxonomic scope" value="Bacteria"/>
</dbReference>
<dbReference type="Pfam" id="PF13202">
    <property type="entry name" value="EF-hand_5"/>
    <property type="match status" value="1"/>
</dbReference>
<dbReference type="EMBL" id="CP001999">
    <property type="protein sequence ID" value="ADG94613.1"/>
    <property type="molecule type" value="Genomic_DNA"/>
</dbReference>
<dbReference type="InterPro" id="IPR011992">
    <property type="entry name" value="EF-hand-dom_pair"/>
</dbReference>